<organism evidence="15 16">
    <name type="scientific">Serendipita indica (strain DSM 11827)</name>
    <name type="common">Root endophyte fungus</name>
    <name type="synonym">Piriformospora indica</name>
    <dbReference type="NCBI Taxonomy" id="1109443"/>
    <lineage>
        <taxon>Eukaryota</taxon>
        <taxon>Fungi</taxon>
        <taxon>Dikarya</taxon>
        <taxon>Basidiomycota</taxon>
        <taxon>Agaricomycotina</taxon>
        <taxon>Agaricomycetes</taxon>
        <taxon>Sebacinales</taxon>
        <taxon>Serendipitaceae</taxon>
        <taxon>Serendipita</taxon>
    </lineage>
</organism>
<dbReference type="InterPro" id="IPR017380">
    <property type="entry name" value="Hist_AcTrfase_B-typ_cat-su"/>
</dbReference>
<evidence type="ECO:0000256" key="6">
    <source>
        <dbReference type="ARBA" id="ARBA00023242"/>
    </source>
</evidence>
<dbReference type="InterPro" id="IPR037113">
    <property type="entry name" value="Hat1_N_sf"/>
</dbReference>
<evidence type="ECO:0000256" key="13">
    <source>
        <dbReference type="SAM" id="MobiDB-lite"/>
    </source>
</evidence>
<comment type="subcellular location">
    <subcellularLocation>
        <location evidence="9">Cytoplasm</location>
    </subcellularLocation>
    <subcellularLocation>
        <location evidence="1 9">Nucleus</location>
    </subcellularLocation>
</comment>
<comment type="similarity">
    <text evidence="2 9">Belongs to the HAT1 family.</text>
</comment>
<dbReference type="OrthoDB" id="10253098at2759"/>
<dbReference type="GO" id="GO:0000781">
    <property type="term" value="C:chromosome, telomeric region"/>
    <property type="evidence" value="ECO:0007669"/>
    <property type="project" value="GOC"/>
</dbReference>
<evidence type="ECO:0000256" key="11">
    <source>
        <dbReference type="PIRSR" id="PIRSR038084-2"/>
    </source>
</evidence>
<dbReference type="GO" id="GO:0031509">
    <property type="term" value="P:subtelomeric heterochromatin formation"/>
    <property type="evidence" value="ECO:0007669"/>
    <property type="project" value="InterPro"/>
</dbReference>
<dbReference type="InterPro" id="IPR013523">
    <property type="entry name" value="Hist_AcTrfase_HAT1_C"/>
</dbReference>
<proteinExistence type="inferred from homology"/>
<dbReference type="Pfam" id="PF21184">
    <property type="entry name" value="HAT1_C_fung"/>
    <property type="match status" value="1"/>
</dbReference>
<feature type="region of interest" description="Disordered" evidence="13">
    <location>
        <begin position="325"/>
        <end position="373"/>
    </location>
</feature>
<keyword evidence="5 9" id="KW-0808">Transferase</keyword>
<dbReference type="Gene3D" id="3.40.630.30">
    <property type="match status" value="1"/>
</dbReference>
<dbReference type="AlphaFoldDB" id="G4TM52"/>
<dbReference type="FunCoup" id="G4TM52">
    <property type="interactions" value="678"/>
</dbReference>
<dbReference type="Gene3D" id="3.90.360.10">
    <property type="entry name" value="Histone acetyl transferase 1 (HAT1), N-terminal domain"/>
    <property type="match status" value="1"/>
</dbReference>
<comment type="subunit">
    <text evidence="9">Component of the HAT-B complex composed of at least HAT1 and HAT2. The HAT-B complex binds to histone H4 tail.</text>
</comment>
<dbReference type="EC" id="2.3.1.48" evidence="3 9"/>
<dbReference type="PANTHER" id="PTHR12046">
    <property type="entry name" value="HISTONE ACETYLTRANSFERASE TYPE B CATALYTIC SUBUNIT"/>
    <property type="match status" value="1"/>
</dbReference>
<comment type="function">
    <text evidence="9">Catalytic component of the histone acetylase B (HAT-B) complex. Has intrinsic substrate specificity that modifies lysine in recognition sequence GXGKXG. Involved in DNA double-strand break repair.</text>
</comment>
<feature type="compositionally biased region" description="Basic and acidic residues" evidence="13">
    <location>
        <begin position="341"/>
        <end position="360"/>
    </location>
</feature>
<dbReference type="eggNOG" id="KOG2696">
    <property type="taxonomic scope" value="Eukaryota"/>
</dbReference>
<keyword evidence="16" id="KW-1185">Reference proteome</keyword>
<evidence type="ECO:0000256" key="5">
    <source>
        <dbReference type="ARBA" id="ARBA00022679"/>
    </source>
</evidence>
<dbReference type="GO" id="GO:0042393">
    <property type="term" value="F:histone binding"/>
    <property type="evidence" value="ECO:0007669"/>
    <property type="project" value="InterPro"/>
</dbReference>
<dbReference type="GO" id="GO:0004402">
    <property type="term" value="F:histone acetyltransferase activity"/>
    <property type="evidence" value="ECO:0007669"/>
    <property type="project" value="UniProtKB-UniRule"/>
</dbReference>
<evidence type="ECO:0000256" key="2">
    <source>
        <dbReference type="ARBA" id="ARBA00010543"/>
    </source>
</evidence>
<dbReference type="InterPro" id="IPR016181">
    <property type="entry name" value="Acyl_CoA_acyltransferase"/>
</dbReference>
<keyword evidence="7 9" id="KW-0012">Acyltransferase</keyword>
<protein>
    <recommendedName>
        <fullName evidence="4 9">Histone acetyltransferase type B catalytic subunit</fullName>
        <ecNumber evidence="3 9">2.3.1.48</ecNumber>
    </recommendedName>
</protein>
<evidence type="ECO:0000256" key="9">
    <source>
        <dbReference type="PIRNR" id="PIRNR038084"/>
    </source>
</evidence>
<dbReference type="Gene3D" id="1.10.10.390">
    <property type="match status" value="1"/>
</dbReference>
<feature type="region of interest" description="Interaction with histone H4 N-terminus" evidence="11">
    <location>
        <begin position="48"/>
        <end position="50"/>
    </location>
</feature>
<feature type="site" description="Interaction with histone H4 N-terminus" evidence="12">
    <location>
        <position position="212"/>
    </location>
</feature>
<keyword evidence="9" id="KW-0963">Cytoplasm</keyword>
<dbReference type="GO" id="GO:0005737">
    <property type="term" value="C:cytoplasm"/>
    <property type="evidence" value="ECO:0007669"/>
    <property type="project" value="UniProtKB-SubCell"/>
</dbReference>
<evidence type="ECO:0000256" key="8">
    <source>
        <dbReference type="ARBA" id="ARBA00048017"/>
    </source>
</evidence>
<evidence type="ECO:0000256" key="4">
    <source>
        <dbReference type="ARBA" id="ARBA00021268"/>
    </source>
</evidence>
<feature type="domain" description="Histone acetyl transferase HAT1 N-terminal" evidence="14">
    <location>
        <begin position="4"/>
        <end position="200"/>
    </location>
</feature>
<reference evidence="15 16" key="1">
    <citation type="journal article" date="2011" name="PLoS Pathog.">
        <title>Endophytic Life Strategies Decoded by Genome and Transcriptome Analyses of the Mutualistic Root Symbiont Piriformospora indica.</title>
        <authorList>
            <person name="Zuccaro A."/>
            <person name="Lahrmann U."/>
            <person name="Guldener U."/>
            <person name="Langen G."/>
            <person name="Pfiffi S."/>
            <person name="Biedenkopf D."/>
            <person name="Wong P."/>
            <person name="Samans B."/>
            <person name="Grimm C."/>
            <person name="Basiewicz M."/>
            <person name="Murat C."/>
            <person name="Martin F."/>
            <person name="Kogel K.H."/>
        </authorList>
    </citation>
    <scope>NUCLEOTIDE SEQUENCE [LARGE SCALE GENOMIC DNA]</scope>
    <source>
        <strain evidence="15 16">DSM 11827</strain>
    </source>
</reference>
<comment type="catalytic activity">
    <reaction evidence="8 9">
        <text>L-lysyl-[protein] + acetyl-CoA = N(6)-acetyl-L-lysyl-[protein] + CoA + H(+)</text>
        <dbReference type="Rhea" id="RHEA:45948"/>
        <dbReference type="Rhea" id="RHEA-COMP:9752"/>
        <dbReference type="Rhea" id="RHEA-COMP:10731"/>
        <dbReference type="ChEBI" id="CHEBI:15378"/>
        <dbReference type="ChEBI" id="CHEBI:29969"/>
        <dbReference type="ChEBI" id="CHEBI:57287"/>
        <dbReference type="ChEBI" id="CHEBI:57288"/>
        <dbReference type="ChEBI" id="CHEBI:61930"/>
        <dbReference type="EC" id="2.3.1.48"/>
    </reaction>
</comment>
<dbReference type="PIRSF" id="PIRSF038084">
    <property type="entry name" value="HAT-B_cat"/>
    <property type="match status" value="1"/>
</dbReference>
<feature type="binding site" evidence="11">
    <location>
        <begin position="255"/>
        <end position="257"/>
    </location>
    <ligand>
        <name>acetyl-CoA</name>
        <dbReference type="ChEBI" id="CHEBI:57288"/>
    </ligand>
</feature>
<evidence type="ECO:0000256" key="3">
    <source>
        <dbReference type="ARBA" id="ARBA00013184"/>
    </source>
</evidence>
<evidence type="ECO:0000256" key="1">
    <source>
        <dbReference type="ARBA" id="ARBA00004123"/>
    </source>
</evidence>
<dbReference type="OMA" id="WTCDAND"/>
<dbReference type="STRING" id="1109443.G4TM52"/>
<keyword evidence="6 9" id="KW-0539">Nucleus</keyword>
<dbReference type="EMBL" id="CAFZ01000162">
    <property type="protein sequence ID" value="CCA72395.1"/>
    <property type="molecule type" value="Genomic_DNA"/>
</dbReference>
<feature type="active site" description="Proton donor/acceptor" evidence="10">
    <location>
        <position position="290"/>
    </location>
</feature>
<dbReference type="Proteomes" id="UP000007148">
    <property type="component" value="Unassembled WGS sequence"/>
</dbReference>
<evidence type="ECO:0000256" key="10">
    <source>
        <dbReference type="PIRSR" id="PIRSR038084-1"/>
    </source>
</evidence>
<evidence type="ECO:0000256" key="12">
    <source>
        <dbReference type="PIRSR" id="PIRSR038084-3"/>
    </source>
</evidence>
<evidence type="ECO:0000313" key="15">
    <source>
        <dbReference type="EMBL" id="CCA72395.1"/>
    </source>
</evidence>
<evidence type="ECO:0000313" key="16">
    <source>
        <dbReference type="Proteomes" id="UP000007148"/>
    </source>
</evidence>
<comment type="caution">
    <text evidence="15">The sequence shown here is derived from an EMBL/GenBank/DDBJ whole genome shotgun (WGS) entry which is preliminary data.</text>
</comment>
<dbReference type="HOGENOM" id="CLU_036024_2_1_1"/>
<accession>G4TM52</accession>
<feature type="region of interest" description="Interaction with histone H4 N-terminus" evidence="11">
    <location>
        <begin position="239"/>
        <end position="241"/>
    </location>
</feature>
<evidence type="ECO:0000259" key="14">
    <source>
        <dbReference type="Pfam" id="PF10394"/>
    </source>
</evidence>
<dbReference type="InterPro" id="IPR019467">
    <property type="entry name" value="Hat1_N"/>
</dbReference>
<dbReference type="GO" id="GO:0005634">
    <property type="term" value="C:nucleus"/>
    <property type="evidence" value="ECO:0007669"/>
    <property type="project" value="UniProtKB-SubCell"/>
</dbReference>
<sequence length="470" mass="54737">MSEWTTDSNEALKIHLVRAGDDEAVLSPSEKALTKSFHPRFTYPIFGEEEKIYGYENLSINLFLASGSLKQFVTVEFSERLTGKAIDDPENTIYQYLSDDRLDSLERFAKEVERDATMFKPIGDKIDSYVRKRGDGKSANKDPREIAIGQLKRTDDDRTRQIDEGDEDAVVYEVYHANFKREGFVEFHRRMQIFILLYIEAGSYIEEDDDKWEFVTLFEKRKRKDGKEVYHFVGYSSLYPFYFYPESTRLRLSQFVILGPYQKKGHGAALYKAIHNFVLRSPRFAELTVEDPSEDFEDLRDKVDMRTLLAHKEFIREAYGTTGPNGTLTVSRRGAVKRSSTGKENDTDQPTEVDKAERSGTRSSKVAMLGPPTKPKWAERWRKELKFAKRQYERLIEMLILRALDETDEAAHRAFRLQVKARLKAFNFETLMQLEQEEQFDKLEETFQSVKEGYERILGMLKKKEGAHNV</sequence>
<name>G4TM52_SERID</name>
<gene>
    <name evidence="15" type="ORF">PIIN_06329</name>
</gene>
<dbReference type="SUPFAM" id="SSF55729">
    <property type="entry name" value="Acyl-CoA N-acyltransferases (Nat)"/>
    <property type="match status" value="1"/>
</dbReference>
<dbReference type="InParanoid" id="G4TM52"/>
<evidence type="ECO:0000256" key="7">
    <source>
        <dbReference type="ARBA" id="ARBA00023315"/>
    </source>
</evidence>
<dbReference type="Pfam" id="PF10394">
    <property type="entry name" value="Hat1_N"/>
    <property type="match status" value="1"/>
</dbReference>